<comment type="similarity">
    <text evidence="1">Belongs to the peptidase S49 family.</text>
</comment>
<dbReference type="GO" id="GO:0008236">
    <property type="term" value="F:serine-type peptidase activity"/>
    <property type="evidence" value="ECO:0007669"/>
    <property type="project" value="UniProtKB-KW"/>
</dbReference>
<keyword evidence="2" id="KW-0645">Protease</keyword>
<feature type="non-terminal residue" evidence="6">
    <location>
        <position position="79"/>
    </location>
</feature>
<dbReference type="Proteomes" id="UP000490982">
    <property type="component" value="Unassembled WGS sequence"/>
</dbReference>
<evidence type="ECO:0000256" key="4">
    <source>
        <dbReference type="ARBA" id="ARBA00022825"/>
    </source>
</evidence>
<feature type="domain" description="Peptidase S49" evidence="5">
    <location>
        <begin position="2"/>
        <end position="79"/>
    </location>
</feature>
<organism evidence="6 7">
    <name type="scientific">Streptococcus pneumoniae</name>
    <dbReference type="NCBI Taxonomy" id="1313"/>
    <lineage>
        <taxon>Bacteria</taxon>
        <taxon>Bacillati</taxon>
        <taxon>Bacillota</taxon>
        <taxon>Bacilli</taxon>
        <taxon>Lactobacillales</taxon>
        <taxon>Streptococcaceae</taxon>
        <taxon>Streptococcus</taxon>
    </lineage>
</organism>
<evidence type="ECO:0000256" key="2">
    <source>
        <dbReference type="ARBA" id="ARBA00022670"/>
    </source>
</evidence>
<dbReference type="EMBL" id="WNHS01000934">
    <property type="protein sequence ID" value="MTW25939.1"/>
    <property type="molecule type" value="Genomic_DNA"/>
</dbReference>
<keyword evidence="3" id="KW-0378">Hydrolase</keyword>
<sequence>VVNEFCASAGLWAASQCEHVVIPASGSIGSLGVYTIHMDNTKAWQEYGFEKTVIHRGKYKGIDERALNADAKADLQRFI</sequence>
<evidence type="ECO:0000259" key="5">
    <source>
        <dbReference type="Pfam" id="PF01343"/>
    </source>
</evidence>
<dbReference type="Gene3D" id="3.90.226.10">
    <property type="entry name" value="2-enoyl-CoA Hydratase, Chain A, domain 1"/>
    <property type="match status" value="1"/>
</dbReference>
<keyword evidence="4" id="KW-0720">Serine protease</keyword>
<reference evidence="6 7" key="1">
    <citation type="submission" date="2019-11" db="EMBL/GenBank/DDBJ databases">
        <title>Growth characteristics of pneumococcus vary with the chemical composition of the capsule and with environmental conditions.</title>
        <authorList>
            <person name="Tothpal A."/>
            <person name="Desobry K."/>
            <person name="Joshi S."/>
            <person name="Wyllie A.L."/>
            <person name="Weinberger D.M."/>
        </authorList>
    </citation>
    <scope>NUCLEOTIDE SEQUENCE [LARGE SCALE GENOMIC DNA]</scope>
    <source>
        <strain evidence="7">pnumococcus23A</strain>
    </source>
</reference>
<dbReference type="PANTHER" id="PTHR33209:SF1">
    <property type="entry name" value="PEPTIDASE S49 DOMAIN-CONTAINING PROTEIN"/>
    <property type="match status" value="1"/>
</dbReference>
<evidence type="ECO:0000313" key="6">
    <source>
        <dbReference type="EMBL" id="MTW25939.1"/>
    </source>
</evidence>
<evidence type="ECO:0000256" key="1">
    <source>
        <dbReference type="ARBA" id="ARBA00008683"/>
    </source>
</evidence>
<dbReference type="Pfam" id="PF01343">
    <property type="entry name" value="Peptidase_S49"/>
    <property type="match status" value="1"/>
</dbReference>
<comment type="caution">
    <text evidence="6">The sequence shown here is derived from an EMBL/GenBank/DDBJ whole genome shotgun (WGS) entry which is preliminary data.</text>
</comment>
<proteinExistence type="inferred from homology"/>
<dbReference type="PANTHER" id="PTHR33209">
    <property type="entry name" value="PROTEASE 4"/>
    <property type="match status" value="1"/>
</dbReference>
<accession>A0A6G2DXE4</accession>
<feature type="non-terminal residue" evidence="6">
    <location>
        <position position="1"/>
    </location>
</feature>
<dbReference type="InterPro" id="IPR002142">
    <property type="entry name" value="Peptidase_S49"/>
</dbReference>
<dbReference type="AlphaFoldDB" id="A0A6G2DXE4"/>
<evidence type="ECO:0000313" key="7">
    <source>
        <dbReference type="Proteomes" id="UP000490982"/>
    </source>
</evidence>
<dbReference type="RefSeq" id="WP_196301752.1">
    <property type="nucleotide sequence ID" value="NZ_WNHS01000934.1"/>
</dbReference>
<evidence type="ECO:0000256" key="3">
    <source>
        <dbReference type="ARBA" id="ARBA00022801"/>
    </source>
</evidence>
<gene>
    <name evidence="6" type="ORF">GM537_14275</name>
</gene>
<dbReference type="GO" id="GO:0006508">
    <property type="term" value="P:proteolysis"/>
    <property type="evidence" value="ECO:0007669"/>
    <property type="project" value="UniProtKB-KW"/>
</dbReference>
<name>A0A6G2DXE4_STREE</name>
<protein>
    <submittedName>
        <fullName evidence="6">S49 family peptidase</fullName>
    </submittedName>
</protein>